<dbReference type="GO" id="GO:0005524">
    <property type="term" value="F:ATP binding"/>
    <property type="evidence" value="ECO:0007669"/>
    <property type="project" value="InterPro"/>
</dbReference>
<feature type="domain" description="SecA DEAD-like N-terminal" evidence="1">
    <location>
        <begin position="323"/>
        <end position="470"/>
    </location>
</feature>
<keyword evidence="2" id="KW-1185">Reference proteome</keyword>
<dbReference type="InterPro" id="IPR027417">
    <property type="entry name" value="P-loop_NTPase"/>
</dbReference>
<protein>
    <submittedName>
        <fullName evidence="3">Chloroplast protein-transporting ATPase</fullName>
    </submittedName>
</protein>
<accession>A0A914R5F3</accession>
<name>A0A914R5F3_9BILA</name>
<evidence type="ECO:0000313" key="3">
    <source>
        <dbReference type="WBParaSite" id="PDA_v2.g6666.t1"/>
    </source>
</evidence>
<dbReference type="WBParaSite" id="PDA_v2.g6666.t1">
    <property type="protein sequence ID" value="PDA_v2.g6666.t1"/>
    <property type="gene ID" value="PDA_v2.g6666"/>
</dbReference>
<proteinExistence type="predicted"/>
<dbReference type="Gene3D" id="3.40.50.300">
    <property type="entry name" value="P-loop containing nucleotide triphosphate hydrolases"/>
    <property type="match status" value="1"/>
</dbReference>
<sequence>MEFLCEIFTSTGIIFLNSLLLIFEIEGCHIDVGTLKYMIDTVFDSCSIYEKFNPYIFSRILLTTEQENWIDSFFMFNAESALKCRLKSKPEFERTLKEMDDENLKILFTEKLYKHENYITEQELLKLLNSIKTSTNLYPQVKDIALKQWIEKMQEIQSSSIVKSKRWNDVGEKSKRIVLFWCSMLSEKKLIKSENIENIQEKLIDFLPYDRSIVGRFFYRLCDDGNVVNKTTKPLEDILDAALHCLTSASNINNNNECYKVVKELLAPYPEKPNKSIMDREVGDLKSLCKTLNDSEIYKSVIEGVLSLVSNISVHESIKFCAQHVEENYNSEDATLFEKYKEEFDKNYAECSFTMDKDQFLLEIINLIILKKRSFELRDTQKIAILCVLKDYDNETKGIVQQIATGEGKTLIIAVASIIHAFKGHKINIVTSSPILAKRDVSDPPNGCEDLYKAFGLKLTIFVTIVHKNGKKFIQNVI</sequence>
<dbReference type="Proteomes" id="UP000887578">
    <property type="component" value="Unplaced"/>
</dbReference>
<organism evidence="2 3">
    <name type="scientific">Panagrolaimus davidi</name>
    <dbReference type="NCBI Taxonomy" id="227884"/>
    <lineage>
        <taxon>Eukaryota</taxon>
        <taxon>Metazoa</taxon>
        <taxon>Ecdysozoa</taxon>
        <taxon>Nematoda</taxon>
        <taxon>Chromadorea</taxon>
        <taxon>Rhabditida</taxon>
        <taxon>Tylenchina</taxon>
        <taxon>Panagrolaimomorpha</taxon>
        <taxon>Panagrolaimoidea</taxon>
        <taxon>Panagrolaimidae</taxon>
        <taxon>Panagrolaimus</taxon>
    </lineage>
</organism>
<reference evidence="3" key="1">
    <citation type="submission" date="2022-11" db="UniProtKB">
        <authorList>
            <consortium name="WormBaseParasite"/>
        </authorList>
    </citation>
    <scope>IDENTIFICATION</scope>
</reference>
<dbReference type="GO" id="GO:0017038">
    <property type="term" value="P:protein import"/>
    <property type="evidence" value="ECO:0007669"/>
    <property type="project" value="InterPro"/>
</dbReference>
<dbReference type="PANTHER" id="PTHR30612">
    <property type="entry name" value="SECA INNER MEMBRANE COMPONENT OF SEC PROTEIN SECRETION SYSTEM"/>
    <property type="match status" value="1"/>
</dbReference>
<dbReference type="GO" id="GO:0016020">
    <property type="term" value="C:membrane"/>
    <property type="evidence" value="ECO:0007669"/>
    <property type="project" value="InterPro"/>
</dbReference>
<dbReference type="InterPro" id="IPR011115">
    <property type="entry name" value="SecA_DEAD"/>
</dbReference>
<dbReference type="GO" id="GO:0006605">
    <property type="term" value="P:protein targeting"/>
    <property type="evidence" value="ECO:0007669"/>
    <property type="project" value="InterPro"/>
</dbReference>
<evidence type="ECO:0000259" key="1">
    <source>
        <dbReference type="Pfam" id="PF07517"/>
    </source>
</evidence>
<dbReference type="PANTHER" id="PTHR30612:SF0">
    <property type="entry name" value="CHLOROPLAST PROTEIN-TRANSPORTING ATPASE"/>
    <property type="match status" value="1"/>
</dbReference>
<dbReference type="InterPro" id="IPR000185">
    <property type="entry name" value="SecA"/>
</dbReference>
<dbReference type="GO" id="GO:0006886">
    <property type="term" value="P:intracellular protein transport"/>
    <property type="evidence" value="ECO:0007669"/>
    <property type="project" value="InterPro"/>
</dbReference>
<dbReference type="Pfam" id="PF07517">
    <property type="entry name" value="SecA_DEAD"/>
    <property type="match status" value="1"/>
</dbReference>
<evidence type="ECO:0000313" key="2">
    <source>
        <dbReference type="Proteomes" id="UP000887578"/>
    </source>
</evidence>
<dbReference type="AlphaFoldDB" id="A0A914R5F3"/>
<dbReference type="SUPFAM" id="SSF52540">
    <property type="entry name" value="P-loop containing nucleoside triphosphate hydrolases"/>
    <property type="match status" value="1"/>
</dbReference>